<name>A0A2K9J495_9BACI</name>
<evidence type="ECO:0000256" key="1">
    <source>
        <dbReference type="SAM" id="Phobius"/>
    </source>
</evidence>
<feature type="transmembrane region" description="Helical" evidence="1">
    <location>
        <begin position="103"/>
        <end position="125"/>
    </location>
</feature>
<reference evidence="3" key="1">
    <citation type="submission" date="2016-11" db="EMBL/GenBank/DDBJ databases">
        <title>Complete genome sequence of Virgibacillus pantothenticus 21D, a halophilic bacterium isolated from the deep hypersaline anoxic basin Discovery in the Mediterranean Sea.</title>
        <authorList>
            <person name="Zeaiter Z."/>
            <person name="Booth J.M."/>
            <person name="Prosdocimi E.M."/>
            <person name="Mapelli F."/>
            <person name="Fusi M."/>
            <person name="Daffonchio D."/>
            <person name="Borin S."/>
            <person name="Crotti E."/>
        </authorList>
    </citation>
    <scope>NUCLEOTIDE SEQUENCE [LARGE SCALE GENOMIC DNA]</scope>
    <source>
        <strain evidence="3">21D</strain>
    </source>
</reference>
<keyword evidence="1" id="KW-1133">Transmembrane helix</keyword>
<dbReference type="EMBL" id="CP018622">
    <property type="protein sequence ID" value="AUJ26782.1"/>
    <property type="molecule type" value="Genomic_DNA"/>
</dbReference>
<evidence type="ECO:0000313" key="2">
    <source>
        <dbReference type="EMBL" id="AUJ26782.1"/>
    </source>
</evidence>
<dbReference type="InterPro" id="IPR024515">
    <property type="entry name" value="DUF3397"/>
</dbReference>
<sequence>MLNGIMYIIAFFISLPFLATWIVYVCSYKLTEQKIKSFHLAVYVTTPLYLIAVTLMIDMVIGMSLTAAIIILLLLLLVGVLIFQWKKRTEVLLSKAIRIVWRLMFLLFITLYGLLIVTGIIQRIFFSV</sequence>
<feature type="transmembrane region" description="Helical" evidence="1">
    <location>
        <begin position="6"/>
        <end position="26"/>
    </location>
</feature>
<proteinExistence type="predicted"/>
<dbReference type="KEGG" id="vpn:A21D_03748"/>
<evidence type="ECO:0000313" key="3">
    <source>
        <dbReference type="Proteomes" id="UP000234237"/>
    </source>
</evidence>
<accession>A0A2K9J495</accession>
<organism evidence="2 3">
    <name type="scientific">Virgibacillus dokdonensis</name>
    <dbReference type="NCBI Taxonomy" id="302167"/>
    <lineage>
        <taxon>Bacteria</taxon>
        <taxon>Bacillati</taxon>
        <taxon>Bacillota</taxon>
        <taxon>Bacilli</taxon>
        <taxon>Bacillales</taxon>
        <taxon>Bacillaceae</taxon>
        <taxon>Virgibacillus</taxon>
    </lineage>
</organism>
<dbReference type="AlphaFoldDB" id="A0A2K9J495"/>
<evidence type="ECO:0008006" key="4">
    <source>
        <dbReference type="Google" id="ProtNLM"/>
    </source>
</evidence>
<feature type="transmembrane region" description="Helical" evidence="1">
    <location>
        <begin position="63"/>
        <end position="83"/>
    </location>
</feature>
<dbReference type="RefSeq" id="WP_077704365.1">
    <property type="nucleotide sequence ID" value="NZ_CP018622.1"/>
</dbReference>
<keyword evidence="1" id="KW-0472">Membrane</keyword>
<dbReference type="STRING" id="302167.GCA_900166595_02586"/>
<dbReference type="Proteomes" id="UP000234237">
    <property type="component" value="Chromosome"/>
</dbReference>
<keyword evidence="1" id="KW-0812">Transmembrane</keyword>
<feature type="transmembrane region" description="Helical" evidence="1">
    <location>
        <begin position="38"/>
        <end position="57"/>
    </location>
</feature>
<protein>
    <recommendedName>
        <fullName evidence="4">DUF3397 domain-containing protein</fullName>
    </recommendedName>
</protein>
<gene>
    <name evidence="2" type="ORF">A21D_03748</name>
</gene>
<dbReference type="Pfam" id="PF11877">
    <property type="entry name" value="DUF3397"/>
    <property type="match status" value="1"/>
</dbReference>